<dbReference type="GO" id="GO:0005730">
    <property type="term" value="C:nucleolus"/>
    <property type="evidence" value="ECO:0007669"/>
    <property type="project" value="TreeGrafter"/>
</dbReference>
<evidence type="ECO:0000313" key="6">
    <source>
        <dbReference type="EMBL" id="KND99006.1"/>
    </source>
</evidence>
<dbReference type="InterPro" id="IPR007148">
    <property type="entry name" value="SSU_processome_Utp12"/>
</dbReference>
<evidence type="ECO:0000256" key="2">
    <source>
        <dbReference type="ARBA" id="ARBA00023242"/>
    </source>
</evidence>
<evidence type="ECO:0000256" key="3">
    <source>
        <dbReference type="ARBA" id="ARBA00038335"/>
    </source>
</evidence>
<dbReference type="VEuPathDB" id="FungiDB:CJJ07_005172"/>
<evidence type="ECO:0000259" key="5">
    <source>
        <dbReference type="Pfam" id="PF04003"/>
    </source>
</evidence>
<feature type="region of interest" description="Disordered" evidence="4">
    <location>
        <begin position="66"/>
        <end position="87"/>
    </location>
</feature>
<gene>
    <name evidence="6" type="ORF">QG37_04066</name>
</gene>
<evidence type="ECO:0000256" key="1">
    <source>
        <dbReference type="ARBA" id="ARBA00004123"/>
    </source>
</evidence>
<dbReference type="PANTHER" id="PTHR44267:SF1">
    <property type="entry name" value="WD REPEAT-CONTAINING PROTEIN 43"/>
    <property type="match status" value="1"/>
</dbReference>
<dbReference type="InterPro" id="IPR052414">
    <property type="entry name" value="U3_snoRNA-assoc_WDR"/>
</dbReference>
<comment type="subcellular location">
    <subcellularLocation>
        <location evidence="1">Nucleus</location>
    </subcellularLocation>
</comment>
<dbReference type="EMBL" id="LGST01000027">
    <property type="protein sequence ID" value="KND99006.1"/>
    <property type="molecule type" value="Genomic_DNA"/>
</dbReference>
<dbReference type="VEuPathDB" id="FungiDB:CJJ09_005295"/>
<dbReference type="AlphaFoldDB" id="A0A0L0NXV3"/>
<dbReference type="VEuPathDB" id="FungiDB:B9J08_004130"/>
<organism evidence="6 7">
    <name type="scientific">Candidozyma auris</name>
    <name type="common">Yeast</name>
    <name type="synonym">Candida auris</name>
    <dbReference type="NCBI Taxonomy" id="498019"/>
    <lineage>
        <taxon>Eukaryota</taxon>
        <taxon>Fungi</taxon>
        <taxon>Dikarya</taxon>
        <taxon>Ascomycota</taxon>
        <taxon>Saccharomycotina</taxon>
        <taxon>Pichiomycetes</taxon>
        <taxon>Metschnikowiaceae</taxon>
        <taxon>Candidozyma</taxon>
    </lineage>
</organism>
<feature type="compositionally biased region" description="Acidic residues" evidence="4">
    <location>
        <begin position="519"/>
        <end position="551"/>
    </location>
</feature>
<accession>A0A0L0NXV3</accession>
<comment type="similarity">
    <text evidence="3">Belongs to the UTP5 family.</text>
</comment>
<dbReference type="VEuPathDB" id="FungiDB:CJI97_004193"/>
<sequence>MTAFTRANASGTLVASVILKMSRNEVHMHVFSSGNGPLGGEVVQRFDLERQASITSVSWFNDVEQKKKSKKRTADSNGTKNNEHSPQGLLALVLNNSEVLVLSPYSDTPLHRITELKEVYLVAGSSTPNCFWAHTPDALIEYNISTQNISKQIKVPKMTITCIQPVSAHKKDLLAYGHSQLVLVDPARNTQIAKIQTGSPIGDIKQAKTYLYVASQGSSIINVYDLNNSSEQVATLECAGEVTKLNKLGDNQIVAFTANCTQVFTKTELVNTLQGPVENLFSQSSGYVAVVYDRNQPEFRCIAELPLLLQIQAKQSKLKKSKKTTGSDLSLNDSKAVRIENLPPLELYNKLTALITAPKILRSKVLRLCLSNDDEENIKETFRLFSQSEHRELLVKNLFTIVSLKVGADPLSKSLLSIWLKWILLTHGGYILKQELLREYLKKLQRSFEDGMTMMSRLLALQGRLQLLKAHAEFRSQVAQAEEQLAEIESEEEDDEEEENSLADQSANVEELIVYANGENDDFDSVDVGDESIAGEDEASDDEFVSFDEEA</sequence>
<dbReference type="InterPro" id="IPR011048">
    <property type="entry name" value="Haem_d1_sf"/>
</dbReference>
<evidence type="ECO:0000256" key="4">
    <source>
        <dbReference type="SAM" id="MobiDB-lite"/>
    </source>
</evidence>
<comment type="caution">
    <text evidence="6">The sequence shown here is derived from an EMBL/GenBank/DDBJ whole genome shotgun (WGS) entry which is preliminary data.</text>
</comment>
<dbReference type="VEuPathDB" id="FungiDB:CJJ09_005296"/>
<feature type="domain" description="Small-subunit processome Utp12" evidence="5">
    <location>
        <begin position="364"/>
        <end position="469"/>
    </location>
</feature>
<dbReference type="SUPFAM" id="SSF51004">
    <property type="entry name" value="C-terminal (heme d1) domain of cytochrome cd1-nitrite reductase"/>
    <property type="match status" value="1"/>
</dbReference>
<reference evidence="7" key="1">
    <citation type="journal article" date="2015" name="BMC Genomics">
        <title>Draft genome of a commonly misdiagnosed multidrug resistant pathogen Candida auris.</title>
        <authorList>
            <person name="Chatterjee S."/>
            <person name="Alampalli S.V."/>
            <person name="Nageshan R.K."/>
            <person name="Chettiar S.T."/>
            <person name="Joshi S."/>
            <person name="Tatu U.S."/>
        </authorList>
    </citation>
    <scope>NUCLEOTIDE SEQUENCE [LARGE SCALE GENOMIC DNA]</scope>
    <source>
        <strain evidence="7">6684</strain>
    </source>
</reference>
<dbReference type="VEuPathDB" id="FungiDB:QG37_04066"/>
<protein>
    <recommendedName>
        <fullName evidence="5">Small-subunit processome Utp12 domain-containing protein</fullName>
    </recommendedName>
</protein>
<dbReference type="PANTHER" id="PTHR44267">
    <property type="entry name" value="WD REPEAT-CONTAINING PROTEIN 43"/>
    <property type="match status" value="1"/>
</dbReference>
<dbReference type="GO" id="GO:0000462">
    <property type="term" value="P:maturation of SSU-rRNA from tricistronic rRNA transcript (SSU-rRNA, 5.8S rRNA, LSU-rRNA)"/>
    <property type="evidence" value="ECO:0007669"/>
    <property type="project" value="TreeGrafter"/>
</dbReference>
<keyword evidence="2" id="KW-0539">Nucleus</keyword>
<dbReference type="VEuPathDB" id="FungiDB:CJJ09_005297"/>
<dbReference type="VEuPathDB" id="FungiDB:CJI96_0005157"/>
<name>A0A0L0NXV3_CANAR</name>
<feature type="region of interest" description="Disordered" evidence="4">
    <location>
        <begin position="482"/>
        <end position="551"/>
    </location>
</feature>
<dbReference type="Pfam" id="PF04003">
    <property type="entry name" value="Utp12"/>
    <property type="match status" value="1"/>
</dbReference>
<dbReference type="Proteomes" id="UP000037122">
    <property type="component" value="Unassembled WGS sequence"/>
</dbReference>
<evidence type="ECO:0000313" key="7">
    <source>
        <dbReference type="Proteomes" id="UP000037122"/>
    </source>
</evidence>
<feature type="compositionally biased region" description="Acidic residues" evidence="4">
    <location>
        <begin position="484"/>
        <end position="501"/>
    </location>
</feature>
<proteinExistence type="inferred from homology"/>